<reference evidence="4" key="3">
    <citation type="submission" date="2018-04" db="EMBL/GenBank/DDBJ databases">
        <authorList>
            <person name="Sheh A."/>
            <person name="Shen Z."/>
            <person name="Mannion A.J."/>
            <person name="Fox J.G."/>
        </authorList>
    </citation>
    <scope>NUCLEOTIDE SEQUENCE</scope>
    <source>
        <strain evidence="4">MIT 97-6194</strain>
    </source>
</reference>
<feature type="signal peptide" evidence="2">
    <location>
        <begin position="1"/>
        <end position="19"/>
    </location>
</feature>
<reference evidence="3 6" key="4">
    <citation type="submission" date="2019-12" db="EMBL/GenBank/DDBJ databases">
        <title>Multi-Generational Helicobacter saguini Isolates.</title>
        <authorList>
            <person name="Mannion A."/>
            <person name="Shen Z."/>
            <person name="Fox J.G."/>
        </authorList>
    </citation>
    <scope>NUCLEOTIDE SEQUENCE [LARGE SCALE GENOMIC DNA]</scope>
    <source>
        <strain evidence="3">16-048</strain>
        <strain evidence="6">16-048 (F4)</strain>
    </source>
</reference>
<dbReference type="EMBL" id="JRMP02000020">
    <property type="protein sequence ID" value="TLD92385.1"/>
    <property type="molecule type" value="Genomic_DNA"/>
</dbReference>
<dbReference type="EMBL" id="QBIU01000001">
    <property type="protein sequence ID" value="MWV69939.1"/>
    <property type="molecule type" value="Genomic_DNA"/>
</dbReference>
<feature type="region of interest" description="Disordered" evidence="1">
    <location>
        <begin position="24"/>
        <end position="82"/>
    </location>
</feature>
<dbReference type="PROSITE" id="PS51257">
    <property type="entry name" value="PROKAR_LIPOPROTEIN"/>
    <property type="match status" value="1"/>
</dbReference>
<organism evidence="4 5">
    <name type="scientific">Helicobacter saguini</name>
    <dbReference type="NCBI Taxonomy" id="1548018"/>
    <lineage>
        <taxon>Bacteria</taxon>
        <taxon>Pseudomonadati</taxon>
        <taxon>Campylobacterota</taxon>
        <taxon>Epsilonproteobacteria</taxon>
        <taxon>Campylobacterales</taxon>
        <taxon>Helicobacteraceae</taxon>
        <taxon>Helicobacter</taxon>
    </lineage>
</organism>
<reference evidence="4 5" key="2">
    <citation type="journal article" date="2016" name="Infect. Immun.">
        <title>Helicobacter saguini, a Novel Helicobacter Isolated from Cotton-Top Tamarins with Ulcerative Colitis, Has Proinflammatory Properties and Induces Typhlocolitis and Dysplasia in Gnotobiotic IL-10-/- Mice.</title>
        <authorList>
            <person name="Shen Z."/>
            <person name="Mannion A."/>
            <person name="Whary M.T."/>
            <person name="Muthupalani S."/>
            <person name="Sheh A."/>
            <person name="Feng Y."/>
            <person name="Gong G."/>
            <person name="Vandamme P."/>
            <person name="Holcombe H.R."/>
            <person name="Paster B.J."/>
            <person name="Fox J.G."/>
        </authorList>
    </citation>
    <scope>NUCLEOTIDE SEQUENCE [LARGE SCALE GENOMIC DNA]</scope>
    <source>
        <strain evidence="4 5">MIT 97-6194</strain>
    </source>
</reference>
<feature type="compositionally biased region" description="Low complexity" evidence="1">
    <location>
        <begin position="38"/>
        <end position="57"/>
    </location>
</feature>
<evidence type="ECO:0000256" key="2">
    <source>
        <dbReference type="SAM" id="SignalP"/>
    </source>
</evidence>
<accession>A0A347VNJ9</accession>
<dbReference type="RefSeq" id="WP_034571719.1">
    <property type="nucleotide sequence ID" value="NZ_QBIU01000001.1"/>
</dbReference>
<dbReference type="AlphaFoldDB" id="A0A347VNJ9"/>
<evidence type="ECO:0000313" key="5">
    <source>
        <dbReference type="Proteomes" id="UP000029714"/>
    </source>
</evidence>
<comment type="caution">
    <text evidence="4">The sequence shown here is derived from an EMBL/GenBank/DDBJ whole genome shotgun (WGS) entry which is preliminary data.</text>
</comment>
<evidence type="ECO:0000313" key="6">
    <source>
        <dbReference type="Proteomes" id="UP000477070"/>
    </source>
</evidence>
<feature type="compositionally biased region" description="Low complexity" evidence="1">
    <location>
        <begin position="67"/>
        <end position="82"/>
    </location>
</feature>
<evidence type="ECO:0008006" key="7">
    <source>
        <dbReference type="Google" id="ProtNLM"/>
    </source>
</evidence>
<evidence type="ECO:0000313" key="4">
    <source>
        <dbReference type="EMBL" id="TLD92385.1"/>
    </source>
</evidence>
<sequence length="82" mass="8302">MKKFLALALSLSLAGLFVACDDKKEAKKEETKTEKPAEAAAPAAPAEAPTTDAPATDAGHEGHTDTPAETAPAAESTPAEAK</sequence>
<feature type="chain" id="PRO_5036063067" description="Lipoprotein" evidence="2">
    <location>
        <begin position="20"/>
        <end position="82"/>
    </location>
</feature>
<reference evidence="4 5" key="1">
    <citation type="journal article" date="2014" name="Genome Announc.">
        <title>Draft genome sequences of eight enterohepatic helicobacter species isolated from both laboratory and wild rodents.</title>
        <authorList>
            <person name="Sheh A."/>
            <person name="Shen Z."/>
            <person name="Fox J.G."/>
        </authorList>
    </citation>
    <scope>NUCLEOTIDE SEQUENCE [LARGE SCALE GENOMIC DNA]</scope>
    <source>
        <strain evidence="4 5">MIT 97-6194</strain>
    </source>
</reference>
<keyword evidence="5" id="KW-1185">Reference proteome</keyword>
<evidence type="ECO:0000256" key="1">
    <source>
        <dbReference type="SAM" id="MobiDB-lite"/>
    </source>
</evidence>
<dbReference type="Proteomes" id="UP000029714">
    <property type="component" value="Unassembled WGS sequence"/>
</dbReference>
<gene>
    <name evidence="3" type="ORF">DCO61_07985</name>
    <name evidence="4" type="ORF">LS64_010360</name>
</gene>
<dbReference type="Proteomes" id="UP000477070">
    <property type="component" value="Unassembled WGS sequence"/>
</dbReference>
<proteinExistence type="predicted"/>
<protein>
    <recommendedName>
        <fullName evidence="7">Lipoprotein</fullName>
    </recommendedName>
</protein>
<dbReference type="STRING" id="1548018.LS64_06670"/>
<feature type="compositionally biased region" description="Basic and acidic residues" evidence="1">
    <location>
        <begin position="24"/>
        <end position="37"/>
    </location>
</feature>
<evidence type="ECO:0000313" key="3">
    <source>
        <dbReference type="EMBL" id="MWV69939.1"/>
    </source>
</evidence>
<name>A0A347VNJ9_9HELI</name>
<keyword evidence="2" id="KW-0732">Signal</keyword>